<reference evidence="9" key="1">
    <citation type="submission" date="2015-11" db="EMBL/GenBank/DDBJ databases">
        <authorList>
            <person name="Varghese N."/>
        </authorList>
    </citation>
    <scope>NUCLEOTIDE SEQUENCE [LARGE SCALE GENOMIC DNA]</scope>
</reference>
<evidence type="ECO:0000313" key="9">
    <source>
        <dbReference type="Proteomes" id="UP000320623"/>
    </source>
</evidence>
<keyword evidence="9" id="KW-1185">Reference proteome</keyword>
<proteinExistence type="predicted"/>
<accession>A0A0S4MYX8</accession>
<gene>
    <name evidence="8" type="ORF">JGI1_00913</name>
</gene>
<feature type="transmembrane region" description="Helical" evidence="6">
    <location>
        <begin position="7"/>
        <end position="26"/>
    </location>
</feature>
<dbReference type="PANTHER" id="PTHR23519:SF1">
    <property type="entry name" value="AUTOPHAGY-RELATED PROTEIN 22"/>
    <property type="match status" value="1"/>
</dbReference>
<feature type="transmembrane region" description="Helical" evidence="6">
    <location>
        <begin position="103"/>
        <end position="127"/>
    </location>
</feature>
<protein>
    <submittedName>
        <fullName evidence="8">MFS transporter, UMF1 family</fullName>
    </submittedName>
</protein>
<dbReference type="STRING" id="1643428.GCA_001442855_00890"/>
<feature type="transmembrane region" description="Helical" evidence="6">
    <location>
        <begin position="46"/>
        <end position="66"/>
    </location>
</feature>
<dbReference type="PANTHER" id="PTHR23519">
    <property type="entry name" value="AUTOPHAGY-RELATED PROTEIN 22"/>
    <property type="match status" value="1"/>
</dbReference>
<feature type="transmembrane region" description="Helical" evidence="6">
    <location>
        <begin position="174"/>
        <end position="196"/>
    </location>
</feature>
<dbReference type="GO" id="GO:0012505">
    <property type="term" value="C:endomembrane system"/>
    <property type="evidence" value="ECO:0007669"/>
    <property type="project" value="UniProtKB-SubCell"/>
</dbReference>
<dbReference type="RefSeq" id="WP_140944683.1">
    <property type="nucleotide sequence ID" value="NZ_FAOO01000005.1"/>
</dbReference>
<feature type="transmembrane region" description="Helical" evidence="6">
    <location>
        <begin position="266"/>
        <end position="287"/>
    </location>
</feature>
<evidence type="ECO:0000256" key="2">
    <source>
        <dbReference type="ARBA" id="ARBA00022448"/>
    </source>
</evidence>
<organism evidence="8 9">
    <name type="scientific">Candidatus Thermokryptus mobilis</name>
    <dbReference type="NCBI Taxonomy" id="1643428"/>
    <lineage>
        <taxon>Bacteria</taxon>
        <taxon>Pseudomonadati</taxon>
        <taxon>Candidatus Kryptoniota</taxon>
        <taxon>Candidatus Thermokryptus</taxon>
    </lineage>
</organism>
<dbReference type="OrthoDB" id="9768783at2"/>
<dbReference type="InterPro" id="IPR036259">
    <property type="entry name" value="MFS_trans_sf"/>
</dbReference>
<evidence type="ECO:0000256" key="4">
    <source>
        <dbReference type="ARBA" id="ARBA00022989"/>
    </source>
</evidence>
<evidence type="ECO:0000256" key="6">
    <source>
        <dbReference type="SAM" id="Phobius"/>
    </source>
</evidence>
<dbReference type="Pfam" id="PF11700">
    <property type="entry name" value="ATG22"/>
    <property type="match status" value="1"/>
</dbReference>
<dbReference type="AlphaFoldDB" id="A0A0S4MYX8"/>
<dbReference type="InterPro" id="IPR024671">
    <property type="entry name" value="Atg22-like"/>
</dbReference>
<dbReference type="GO" id="GO:0022857">
    <property type="term" value="F:transmembrane transporter activity"/>
    <property type="evidence" value="ECO:0007669"/>
    <property type="project" value="InterPro"/>
</dbReference>
<feature type="transmembrane region" description="Helical" evidence="6">
    <location>
        <begin position="385"/>
        <end position="401"/>
    </location>
</feature>
<feature type="transmembrane region" description="Helical" evidence="6">
    <location>
        <begin position="296"/>
        <end position="313"/>
    </location>
</feature>
<feature type="transmembrane region" description="Helical" evidence="6">
    <location>
        <begin position="139"/>
        <end position="162"/>
    </location>
</feature>
<sequence length="413" mass="46021">MDRKFKIFIWTLFDFANTSFSVLILTTAYSVYFREIVTGNSQIGDFLWGLAFSISMFIVAFISPFLGAIADHSSNKKFFLFIFTILCITSTGLMFFVGRGDILLGMVLLILANIGFEGGLVFYDAFLPEITTERSYGRVSGYGFAMGYVGSFMSLLVAYPFLKGEFAEWNLFNVKLSFIVAASFFLFFSLPFFIVIKERKIEIDNKISYLKIGIERVKSTFANAKKYSNIGRFLLSYFIYADGINTVIIFASIFARHTLNFSLVEILTFFLTVQSTAILGSVIFGIIADSIGQKKTLSLTLLLWVITAIGAYFCVDKTTFYIIGFIAGAAMGSSQSTSRSLMSKIIPPSKKTEFFGFYSFFGKSSAILGPLVFGTVSSLTGSQRVAVISVALFFIVGLILLQRVREEKFQESV</sequence>
<evidence type="ECO:0000256" key="1">
    <source>
        <dbReference type="ARBA" id="ARBA00004127"/>
    </source>
</evidence>
<dbReference type="Gene3D" id="1.20.1250.20">
    <property type="entry name" value="MFS general substrate transporter like domains"/>
    <property type="match status" value="2"/>
</dbReference>
<evidence type="ECO:0000313" key="8">
    <source>
        <dbReference type="EMBL" id="CUU04160.1"/>
    </source>
</evidence>
<dbReference type="InterPro" id="IPR020846">
    <property type="entry name" value="MFS_dom"/>
</dbReference>
<comment type="subcellular location">
    <subcellularLocation>
        <location evidence="1">Endomembrane system</location>
        <topology evidence="1">Multi-pass membrane protein</topology>
    </subcellularLocation>
</comment>
<dbReference type="PROSITE" id="PS50850">
    <property type="entry name" value="MFS"/>
    <property type="match status" value="1"/>
</dbReference>
<keyword evidence="5 6" id="KW-0472">Membrane</keyword>
<feature type="transmembrane region" description="Helical" evidence="6">
    <location>
        <begin position="78"/>
        <end position="97"/>
    </location>
</feature>
<keyword evidence="4 6" id="KW-1133">Transmembrane helix</keyword>
<evidence type="ECO:0000259" key="7">
    <source>
        <dbReference type="PROSITE" id="PS50850"/>
    </source>
</evidence>
<feature type="transmembrane region" description="Helical" evidence="6">
    <location>
        <begin position="234"/>
        <end position="254"/>
    </location>
</feature>
<feature type="domain" description="Major facilitator superfamily (MFS) profile" evidence="7">
    <location>
        <begin position="7"/>
        <end position="409"/>
    </location>
</feature>
<evidence type="ECO:0000256" key="3">
    <source>
        <dbReference type="ARBA" id="ARBA00022692"/>
    </source>
</evidence>
<dbReference type="EMBL" id="FAOO01000005">
    <property type="protein sequence ID" value="CUU04160.1"/>
    <property type="molecule type" value="Genomic_DNA"/>
</dbReference>
<dbReference type="Proteomes" id="UP000320623">
    <property type="component" value="Unassembled WGS sequence"/>
</dbReference>
<name>A0A0S4MYX8_9BACT</name>
<keyword evidence="2" id="KW-0813">Transport</keyword>
<keyword evidence="3 6" id="KW-0812">Transmembrane</keyword>
<dbReference type="InterPro" id="IPR050495">
    <property type="entry name" value="ATG22/LtaA_families"/>
</dbReference>
<feature type="transmembrane region" description="Helical" evidence="6">
    <location>
        <begin position="354"/>
        <end position="373"/>
    </location>
</feature>
<dbReference type="SUPFAM" id="SSF103473">
    <property type="entry name" value="MFS general substrate transporter"/>
    <property type="match status" value="1"/>
</dbReference>
<evidence type="ECO:0000256" key="5">
    <source>
        <dbReference type="ARBA" id="ARBA00023136"/>
    </source>
</evidence>